<dbReference type="RefSeq" id="WP_188607313.1">
    <property type="nucleotide sequence ID" value="NZ_BMGG01000001.1"/>
</dbReference>
<dbReference type="Pfam" id="PF02814">
    <property type="entry name" value="UreE_N"/>
    <property type="match status" value="1"/>
</dbReference>
<dbReference type="Gene3D" id="2.60.260.20">
    <property type="entry name" value="Urease metallochaperone UreE, N-terminal domain"/>
    <property type="match status" value="1"/>
</dbReference>
<feature type="region of interest" description="Disordered" evidence="1">
    <location>
        <begin position="1"/>
        <end position="22"/>
    </location>
</feature>
<feature type="compositionally biased region" description="Basic residues" evidence="1">
    <location>
        <begin position="1"/>
        <end position="13"/>
    </location>
</feature>
<reference evidence="3" key="1">
    <citation type="journal article" date="2014" name="Int. J. Syst. Evol. Microbiol.">
        <title>Complete genome sequence of Corynebacterium casei LMG S-19264T (=DSM 44701T), isolated from a smear-ripened cheese.</title>
        <authorList>
            <consortium name="US DOE Joint Genome Institute (JGI-PGF)"/>
            <person name="Walter F."/>
            <person name="Albersmeier A."/>
            <person name="Kalinowski J."/>
            <person name="Ruckert C."/>
        </authorList>
    </citation>
    <scope>NUCLEOTIDE SEQUENCE</scope>
    <source>
        <strain evidence="3">CGMCC 1.12919</strain>
    </source>
</reference>
<dbReference type="InterPro" id="IPR036118">
    <property type="entry name" value="UreE_N_sf"/>
</dbReference>
<dbReference type="EMBL" id="BMGG01000001">
    <property type="protein sequence ID" value="GGC46894.1"/>
    <property type="molecule type" value="Genomic_DNA"/>
</dbReference>
<comment type="caution">
    <text evidence="3">The sequence shown here is derived from an EMBL/GenBank/DDBJ whole genome shotgun (WGS) entry which is preliminary data.</text>
</comment>
<keyword evidence="4" id="KW-1185">Reference proteome</keyword>
<dbReference type="NCBIfam" id="NF009752">
    <property type="entry name" value="PRK13261.1-2"/>
    <property type="match status" value="1"/>
</dbReference>
<gene>
    <name evidence="3" type="primary">ureE1</name>
    <name evidence="3" type="ORF">GCM10010994_02550</name>
</gene>
<dbReference type="SUPFAM" id="SSF69287">
    <property type="entry name" value="Urease metallochaperone UreE, N-terminal domain"/>
    <property type="match status" value="1"/>
</dbReference>
<feature type="domain" description="UreE urease accessory N-terminal" evidence="2">
    <location>
        <begin position="39"/>
        <end position="102"/>
    </location>
</feature>
<name>A0A916X7N3_9HYPH</name>
<accession>A0A916X7N3</accession>
<dbReference type="AlphaFoldDB" id="A0A916X7N3"/>
<sequence length="177" mass="19806">MTGHLHHHHHHAEHAHSHDGGAGHAITVTTIIGSRIDPMLSRWLHDIQHHGQVETISLETRDMARRRLRAITDHGTECMIALPRTECLYDGAVLLMEDRRAIVVRVSQENWLRLRPVTAADALSLGYAAGNLHWRVRFTGGDLEIALEEPADTYLARIADLIERGRVVVVTPKARAA</sequence>
<organism evidence="3 4">
    <name type="scientific">Chelatococcus reniformis</name>
    <dbReference type="NCBI Taxonomy" id="1494448"/>
    <lineage>
        <taxon>Bacteria</taxon>
        <taxon>Pseudomonadati</taxon>
        <taxon>Pseudomonadota</taxon>
        <taxon>Alphaproteobacteria</taxon>
        <taxon>Hyphomicrobiales</taxon>
        <taxon>Chelatococcaceae</taxon>
        <taxon>Chelatococcus</taxon>
    </lineage>
</organism>
<dbReference type="SMART" id="SM00988">
    <property type="entry name" value="UreE_N"/>
    <property type="match status" value="1"/>
</dbReference>
<proteinExistence type="predicted"/>
<evidence type="ECO:0000259" key="2">
    <source>
        <dbReference type="SMART" id="SM00988"/>
    </source>
</evidence>
<dbReference type="InterPro" id="IPR004029">
    <property type="entry name" value="UreE_N"/>
</dbReference>
<evidence type="ECO:0000256" key="1">
    <source>
        <dbReference type="SAM" id="MobiDB-lite"/>
    </source>
</evidence>
<protein>
    <submittedName>
        <fullName evidence="3">Urease accessory protein UreE 1</fullName>
    </submittedName>
</protein>
<evidence type="ECO:0000313" key="3">
    <source>
        <dbReference type="EMBL" id="GGC46894.1"/>
    </source>
</evidence>
<evidence type="ECO:0000313" key="4">
    <source>
        <dbReference type="Proteomes" id="UP000637002"/>
    </source>
</evidence>
<reference evidence="3" key="2">
    <citation type="submission" date="2020-09" db="EMBL/GenBank/DDBJ databases">
        <authorList>
            <person name="Sun Q."/>
            <person name="Zhou Y."/>
        </authorList>
    </citation>
    <scope>NUCLEOTIDE SEQUENCE</scope>
    <source>
        <strain evidence="3">CGMCC 1.12919</strain>
    </source>
</reference>
<dbReference type="Proteomes" id="UP000637002">
    <property type="component" value="Unassembled WGS sequence"/>
</dbReference>